<dbReference type="Proteomes" id="UP000011866">
    <property type="component" value="Chromosome"/>
</dbReference>
<dbReference type="PROSITE" id="PS51257">
    <property type="entry name" value="PROKAR_LIPOPROTEIN"/>
    <property type="match status" value="1"/>
</dbReference>
<dbReference type="AlphaFoldDB" id="M5DPE0"/>
<evidence type="ECO:0000313" key="2">
    <source>
        <dbReference type="Proteomes" id="UP000011866"/>
    </source>
</evidence>
<dbReference type="GeneID" id="79175536"/>
<evidence type="ECO:0000313" key="1">
    <source>
        <dbReference type="EMBL" id="CCU70997.1"/>
    </source>
</evidence>
<dbReference type="EMBL" id="HF680312">
    <property type="protein sequence ID" value="CCU70997.1"/>
    <property type="molecule type" value="Genomic_DNA"/>
</dbReference>
<dbReference type="eggNOG" id="ENOG5033CRC">
    <property type="taxonomic scope" value="Bacteria"/>
</dbReference>
<gene>
    <name evidence="1" type="ORF">TOL_0558</name>
</gene>
<reference evidence="1 2" key="1">
    <citation type="journal article" date="2013" name="Genome Announc.">
        <title>Genome Sequence of Thalassolituus oleivorans MIL-1 (DSM 14913T).</title>
        <authorList>
            <person name="Golyshin P.N."/>
            <person name="Werner J."/>
            <person name="Chernikova T.N."/>
            <person name="Tran H."/>
            <person name="Ferrer M."/>
            <person name="Yakimov M.M."/>
            <person name="Teeling H."/>
            <person name="Golyshina O.V."/>
        </authorList>
    </citation>
    <scope>NUCLEOTIDE SEQUENCE [LARGE SCALE GENOMIC DNA]</scope>
    <source>
        <strain evidence="1 2">MIL-1</strain>
    </source>
</reference>
<evidence type="ECO:0008006" key="3">
    <source>
        <dbReference type="Google" id="ProtNLM"/>
    </source>
</evidence>
<accession>M5DPE0</accession>
<dbReference type="STRING" id="187493.CN03_15260"/>
<keyword evidence="2" id="KW-1185">Reference proteome</keyword>
<protein>
    <recommendedName>
        <fullName evidence="3">Lipoprotein</fullName>
    </recommendedName>
</protein>
<proteinExistence type="predicted"/>
<organism evidence="1 2">
    <name type="scientific">Thalassolituus oleivorans MIL-1</name>
    <dbReference type="NCBI Taxonomy" id="1298593"/>
    <lineage>
        <taxon>Bacteria</taxon>
        <taxon>Pseudomonadati</taxon>
        <taxon>Pseudomonadota</taxon>
        <taxon>Gammaproteobacteria</taxon>
        <taxon>Oceanospirillales</taxon>
        <taxon>Oceanospirillaceae</taxon>
        <taxon>Thalassolituus</taxon>
    </lineage>
</organism>
<sequence length="118" mass="13096">MHIQFLRNAALVLAVLLVAGCANSPFYHRYVMVGQVVQASDGRTVICISEPKGAEVGQVLDAYRVVFRTDVVEEGESDWAREWVGKVSVDGIIDEHFATVDVIEGKVMKNDIVELEYL</sequence>
<dbReference type="HOGENOM" id="CLU_167620_0_0_6"/>
<name>M5DPE0_9GAMM</name>
<dbReference type="RefSeq" id="WP_015485734.1">
    <property type="nucleotide sequence ID" value="NC_020888.1"/>
</dbReference>
<dbReference type="KEGG" id="tol:TOL_0558"/>